<evidence type="ECO:0000313" key="4">
    <source>
        <dbReference type="EMBL" id="KAK7113162.1"/>
    </source>
</evidence>
<protein>
    <recommendedName>
        <fullName evidence="3">BZIP domain-containing protein</fullName>
    </recommendedName>
</protein>
<evidence type="ECO:0000313" key="5">
    <source>
        <dbReference type="Proteomes" id="UP001374579"/>
    </source>
</evidence>
<dbReference type="SUPFAM" id="SSF57959">
    <property type="entry name" value="Leucine zipper domain"/>
    <property type="match status" value="1"/>
</dbReference>
<feature type="region of interest" description="Disordered" evidence="2">
    <location>
        <begin position="1"/>
        <end position="27"/>
    </location>
</feature>
<feature type="domain" description="BZIP" evidence="3">
    <location>
        <begin position="123"/>
        <end position="186"/>
    </location>
</feature>
<dbReference type="EMBL" id="JBAMIC010000002">
    <property type="protein sequence ID" value="KAK7113162.1"/>
    <property type="molecule type" value="Genomic_DNA"/>
</dbReference>
<dbReference type="CDD" id="cd14686">
    <property type="entry name" value="bZIP"/>
    <property type="match status" value="1"/>
</dbReference>
<evidence type="ECO:0000256" key="2">
    <source>
        <dbReference type="SAM" id="MobiDB-lite"/>
    </source>
</evidence>
<name>A0AAN9GLP0_9CAEN</name>
<dbReference type="PROSITE" id="PS50217">
    <property type="entry name" value="BZIP"/>
    <property type="match status" value="1"/>
</dbReference>
<dbReference type="Pfam" id="PF07716">
    <property type="entry name" value="bZIP_2"/>
    <property type="match status" value="1"/>
</dbReference>
<dbReference type="GO" id="GO:0003700">
    <property type="term" value="F:DNA-binding transcription factor activity"/>
    <property type="evidence" value="ECO:0007669"/>
    <property type="project" value="InterPro"/>
</dbReference>
<dbReference type="Gene3D" id="1.20.5.170">
    <property type="match status" value="1"/>
</dbReference>
<sequence>MAEGNWGVMSRPRDDVNSYSDLPPDDDDLLFDDDLHLTSCPSQSRHATGKQRDVDSGREDSGSECYPLEMERALRAAVRSGTLTPLLKEELRCKIQLKRLQHGQDEMTSDFSVKPAAMSVEEVVKKNRKMQQNRMSAQRSRDRQKSVEQTVTLRLQRLEKDNQLLESQAKALRHACHVARTWLQQHRACLDGCTTATSAGSRLGHHSAASSASSGCFRLHSAPSVVSPVTCHVSPSPRPHASASFCHDTEPSFGTSRRMATSSICLSRLSSVSSSSSRLSSDSSSVTSP</sequence>
<gene>
    <name evidence="4" type="ORF">V1264_012505</name>
</gene>
<feature type="compositionally biased region" description="Basic and acidic residues" evidence="2">
    <location>
        <begin position="50"/>
        <end position="61"/>
    </location>
</feature>
<dbReference type="SMART" id="SM00338">
    <property type="entry name" value="BRLZ"/>
    <property type="match status" value="1"/>
</dbReference>
<dbReference type="InterPro" id="IPR004827">
    <property type="entry name" value="bZIP"/>
</dbReference>
<keyword evidence="1" id="KW-0175">Coiled coil</keyword>
<feature type="region of interest" description="Disordered" evidence="2">
    <location>
        <begin position="268"/>
        <end position="289"/>
    </location>
</feature>
<reference evidence="4 5" key="1">
    <citation type="submission" date="2024-02" db="EMBL/GenBank/DDBJ databases">
        <title>Chromosome-scale genome assembly of the rough periwinkle Littorina saxatilis.</title>
        <authorList>
            <person name="De Jode A."/>
            <person name="Faria R."/>
            <person name="Formenti G."/>
            <person name="Sims Y."/>
            <person name="Smith T.P."/>
            <person name="Tracey A."/>
            <person name="Wood J.M.D."/>
            <person name="Zagrodzka Z.B."/>
            <person name="Johannesson K."/>
            <person name="Butlin R.K."/>
            <person name="Leder E.H."/>
        </authorList>
    </citation>
    <scope>NUCLEOTIDE SEQUENCE [LARGE SCALE GENOMIC DNA]</scope>
    <source>
        <strain evidence="4">Snail1</strain>
        <tissue evidence="4">Muscle</tissue>
    </source>
</reference>
<keyword evidence="5" id="KW-1185">Reference proteome</keyword>
<organism evidence="4 5">
    <name type="scientific">Littorina saxatilis</name>
    <dbReference type="NCBI Taxonomy" id="31220"/>
    <lineage>
        <taxon>Eukaryota</taxon>
        <taxon>Metazoa</taxon>
        <taxon>Spiralia</taxon>
        <taxon>Lophotrochozoa</taxon>
        <taxon>Mollusca</taxon>
        <taxon>Gastropoda</taxon>
        <taxon>Caenogastropoda</taxon>
        <taxon>Littorinimorpha</taxon>
        <taxon>Littorinoidea</taxon>
        <taxon>Littorinidae</taxon>
        <taxon>Littorina</taxon>
    </lineage>
</organism>
<dbReference type="Proteomes" id="UP001374579">
    <property type="component" value="Unassembled WGS sequence"/>
</dbReference>
<accession>A0AAN9GLP0</accession>
<comment type="caution">
    <text evidence="4">The sequence shown here is derived from an EMBL/GenBank/DDBJ whole genome shotgun (WGS) entry which is preliminary data.</text>
</comment>
<feature type="region of interest" description="Disordered" evidence="2">
    <location>
        <begin position="39"/>
        <end position="65"/>
    </location>
</feature>
<evidence type="ECO:0000256" key="1">
    <source>
        <dbReference type="SAM" id="Coils"/>
    </source>
</evidence>
<dbReference type="AlphaFoldDB" id="A0AAN9GLP0"/>
<feature type="coiled-coil region" evidence="1">
    <location>
        <begin position="148"/>
        <end position="175"/>
    </location>
</feature>
<evidence type="ECO:0000259" key="3">
    <source>
        <dbReference type="PROSITE" id="PS50217"/>
    </source>
</evidence>
<proteinExistence type="predicted"/>
<dbReference type="PROSITE" id="PS00036">
    <property type="entry name" value="BZIP_BASIC"/>
    <property type="match status" value="1"/>
</dbReference>
<dbReference type="InterPro" id="IPR046347">
    <property type="entry name" value="bZIP_sf"/>
</dbReference>